<dbReference type="InterPro" id="IPR003594">
    <property type="entry name" value="HATPase_dom"/>
</dbReference>
<dbReference type="SUPFAM" id="SSF55874">
    <property type="entry name" value="ATPase domain of HSP90 chaperone/DNA topoisomerase II/histidine kinase"/>
    <property type="match status" value="1"/>
</dbReference>
<dbReference type="PANTHER" id="PTHR43065:SF42">
    <property type="entry name" value="TWO-COMPONENT SENSOR PPRA"/>
    <property type="match status" value="1"/>
</dbReference>
<dbReference type="GO" id="GO:0016301">
    <property type="term" value="F:kinase activity"/>
    <property type="evidence" value="ECO:0007669"/>
    <property type="project" value="UniProtKB-KW"/>
</dbReference>
<dbReference type="Pfam" id="PF02518">
    <property type="entry name" value="HATPase_c"/>
    <property type="match status" value="1"/>
</dbReference>
<evidence type="ECO:0000256" key="3">
    <source>
        <dbReference type="ARBA" id="ARBA00022553"/>
    </source>
</evidence>
<dbReference type="InterPro" id="IPR011006">
    <property type="entry name" value="CheY-like_superfamily"/>
</dbReference>
<dbReference type="SUPFAM" id="SSF47384">
    <property type="entry name" value="Homodimeric domain of signal transducing histidine kinase"/>
    <property type="match status" value="1"/>
</dbReference>
<keyword evidence="9" id="KW-0808">Transferase</keyword>
<dbReference type="EC" id="2.7.13.3" evidence="2"/>
<dbReference type="InterPro" id="IPR004358">
    <property type="entry name" value="Sig_transdc_His_kin-like_C"/>
</dbReference>
<evidence type="ECO:0000256" key="4">
    <source>
        <dbReference type="PROSITE-ProRule" id="PRU00169"/>
    </source>
</evidence>
<dbReference type="InterPro" id="IPR036097">
    <property type="entry name" value="HisK_dim/P_sf"/>
</dbReference>
<dbReference type="NCBIfam" id="TIGR00229">
    <property type="entry name" value="sensory_box"/>
    <property type="match status" value="1"/>
</dbReference>
<keyword evidence="9" id="KW-0418">Kinase</keyword>
<dbReference type="SMART" id="SM00388">
    <property type="entry name" value="HisKA"/>
    <property type="match status" value="1"/>
</dbReference>
<dbReference type="InterPro" id="IPR035965">
    <property type="entry name" value="PAS-like_dom_sf"/>
</dbReference>
<keyword evidence="10" id="KW-1185">Reference proteome</keyword>
<feature type="domain" description="PAC" evidence="8">
    <location>
        <begin position="353"/>
        <end position="405"/>
    </location>
</feature>
<comment type="caution">
    <text evidence="9">The sequence shown here is derived from an EMBL/GenBank/DDBJ whole genome shotgun (WGS) entry which is preliminary data.</text>
</comment>
<keyword evidence="3 4" id="KW-0597">Phosphoprotein</keyword>
<sequence length="808" mass="88206">MGALVRARDWAATPLGPMERWPQSLIGALRLLLNTRHPMLIWWGPDHIQFYNDAYAASLGPEKHPAALGTRAQDTWPEIWELIGPQIDQVLAGGAATWHQDQCMPVFRHGAQQPTWWTYGCSPIEDEAAPNGIGGVLVICRETTAEVIKQQESDERYRTLFDSIDSGFCIVEVKFDAAEYPIDYRVVEANPAFERQTGLIGARGRWLRTFAPNLEEHWYQTYGRVALTGEPARFEAGSEALGRWFEVYAFRTGDPQDRRVAILFDDVTPRRRAEQALRASEELGRRIIESSADCIKVISLDGHLEFMSEGGMCVMEVDDYGAIAGACWADFWQGDERGKVLAALETGRAGGIARFEGFACTMKGSPRWWDVAVTPINGPDGQPEKLLAVSRDVTRQHEAETRLRELNETLESRVASAIAERERAEEALRQSQKMEAVGQLTGGLAHDFNNLLAGISGSLELIGTRIGQGRVTEIDKYMRAAQGATKRAAALTHRLLAFSRRQTLAPKPTDTNHLVGGMLDLIQRTVGPGIRVDSVAAPGLWTTLVDTSQLENALLNLCINARDAMPEGGSIVIETRNRWIDGAAARQGELAEGPYMSLSVRDTGTGMTPEVMAKAFDPFFTTKPLGEGTGLGLSMIYGFAKQSGGQVWIRSEVGRGTTVTIDLPRFHGAAETEAGGAEGAPVAPIGSGETVLIVDDEPTVRMLVSDVLQDLGYRAIEAADGVAGLKLLQTEARIDLLVTDVGMPGGMNGRQLADAARVGRPDLKVLFITGYAETTLLRDGRLEPGMSVLTKPFGVETLAARMREILAR</sequence>
<evidence type="ECO:0000256" key="2">
    <source>
        <dbReference type="ARBA" id="ARBA00012438"/>
    </source>
</evidence>
<dbReference type="InterPro" id="IPR000014">
    <property type="entry name" value="PAS"/>
</dbReference>
<protein>
    <recommendedName>
        <fullName evidence="2">histidine kinase</fullName>
        <ecNumber evidence="2">2.7.13.3</ecNumber>
    </recommendedName>
</protein>
<gene>
    <name evidence="9" type="primary">rcsC_5</name>
    <name evidence="9" type="ORF">LKMONMHP_0737</name>
</gene>
<comment type="catalytic activity">
    <reaction evidence="1">
        <text>ATP + protein L-histidine = ADP + protein N-phospho-L-histidine.</text>
        <dbReference type="EC" id="2.7.13.3"/>
    </reaction>
</comment>
<feature type="domain" description="Response regulatory" evidence="7">
    <location>
        <begin position="690"/>
        <end position="806"/>
    </location>
</feature>
<dbReference type="InterPro" id="IPR001789">
    <property type="entry name" value="Sig_transdc_resp-reg_receiver"/>
</dbReference>
<evidence type="ECO:0000259" key="7">
    <source>
        <dbReference type="PROSITE" id="PS50110"/>
    </source>
</evidence>
<evidence type="ECO:0000313" key="10">
    <source>
        <dbReference type="Proteomes" id="UP001055156"/>
    </source>
</evidence>
<dbReference type="Gene3D" id="1.10.287.130">
    <property type="match status" value="1"/>
</dbReference>
<reference evidence="9" key="2">
    <citation type="submission" date="2021-08" db="EMBL/GenBank/DDBJ databases">
        <authorList>
            <person name="Tani A."/>
            <person name="Ola A."/>
            <person name="Ogura Y."/>
            <person name="Katsura K."/>
            <person name="Hayashi T."/>
        </authorList>
    </citation>
    <scope>NUCLEOTIDE SEQUENCE</scope>
    <source>
        <strain evidence="9">NBRC 15689</strain>
    </source>
</reference>
<dbReference type="Pfam" id="PF00072">
    <property type="entry name" value="Response_reg"/>
    <property type="match status" value="1"/>
</dbReference>
<dbReference type="InterPro" id="IPR013656">
    <property type="entry name" value="PAS_4"/>
</dbReference>
<dbReference type="Proteomes" id="UP001055156">
    <property type="component" value="Unassembled WGS sequence"/>
</dbReference>
<dbReference type="SMART" id="SM00387">
    <property type="entry name" value="HATPase_c"/>
    <property type="match status" value="1"/>
</dbReference>
<dbReference type="InterPro" id="IPR036890">
    <property type="entry name" value="HATPase_C_sf"/>
</dbReference>
<proteinExistence type="predicted"/>
<dbReference type="Pfam" id="PF13188">
    <property type="entry name" value="PAS_8"/>
    <property type="match status" value="1"/>
</dbReference>
<evidence type="ECO:0000259" key="6">
    <source>
        <dbReference type="PROSITE" id="PS50109"/>
    </source>
</evidence>
<evidence type="ECO:0000259" key="8">
    <source>
        <dbReference type="PROSITE" id="PS50113"/>
    </source>
</evidence>
<name>A0ABQ4T5S6_METOR</name>
<dbReference type="Gene3D" id="3.30.565.10">
    <property type="entry name" value="Histidine kinase-like ATPase, C-terminal domain"/>
    <property type="match status" value="1"/>
</dbReference>
<evidence type="ECO:0000256" key="5">
    <source>
        <dbReference type="SAM" id="Coils"/>
    </source>
</evidence>
<dbReference type="PROSITE" id="PS50110">
    <property type="entry name" value="RESPONSE_REGULATORY"/>
    <property type="match status" value="1"/>
</dbReference>
<feature type="domain" description="Histidine kinase" evidence="6">
    <location>
        <begin position="443"/>
        <end position="667"/>
    </location>
</feature>
<dbReference type="SUPFAM" id="SSF55785">
    <property type="entry name" value="PYP-like sensor domain (PAS domain)"/>
    <property type="match status" value="3"/>
</dbReference>
<dbReference type="Pfam" id="PF00512">
    <property type="entry name" value="HisKA"/>
    <property type="match status" value="1"/>
</dbReference>
<feature type="coiled-coil region" evidence="5">
    <location>
        <begin position="407"/>
        <end position="434"/>
    </location>
</feature>
<dbReference type="CDD" id="cd00082">
    <property type="entry name" value="HisKA"/>
    <property type="match status" value="1"/>
</dbReference>
<dbReference type="CDD" id="cd00130">
    <property type="entry name" value="PAS"/>
    <property type="match status" value="1"/>
</dbReference>
<evidence type="ECO:0000256" key="1">
    <source>
        <dbReference type="ARBA" id="ARBA00000085"/>
    </source>
</evidence>
<dbReference type="RefSeq" id="WP_238309851.1">
    <property type="nucleotide sequence ID" value="NZ_BPQV01000002.1"/>
</dbReference>
<dbReference type="InterPro" id="IPR003661">
    <property type="entry name" value="HisK_dim/P_dom"/>
</dbReference>
<reference evidence="9" key="1">
    <citation type="journal article" date="2021" name="Front. Microbiol.">
        <title>Comprehensive Comparative Genomics and Phenotyping of Methylobacterium Species.</title>
        <authorList>
            <person name="Alessa O."/>
            <person name="Ogura Y."/>
            <person name="Fujitani Y."/>
            <person name="Takami H."/>
            <person name="Hayashi T."/>
            <person name="Sahin N."/>
            <person name="Tani A."/>
        </authorList>
    </citation>
    <scope>NUCLEOTIDE SEQUENCE</scope>
    <source>
        <strain evidence="9">NBRC 15689</strain>
    </source>
</reference>
<dbReference type="SMART" id="SM00448">
    <property type="entry name" value="REC"/>
    <property type="match status" value="1"/>
</dbReference>
<dbReference type="CDD" id="cd18161">
    <property type="entry name" value="REC_hyHK_blue-like"/>
    <property type="match status" value="1"/>
</dbReference>
<dbReference type="Pfam" id="PF08448">
    <property type="entry name" value="PAS_4"/>
    <property type="match status" value="1"/>
</dbReference>
<dbReference type="InterPro" id="IPR005467">
    <property type="entry name" value="His_kinase_dom"/>
</dbReference>
<dbReference type="PANTHER" id="PTHR43065">
    <property type="entry name" value="SENSOR HISTIDINE KINASE"/>
    <property type="match status" value="1"/>
</dbReference>
<dbReference type="PROSITE" id="PS50109">
    <property type="entry name" value="HIS_KIN"/>
    <property type="match status" value="1"/>
</dbReference>
<dbReference type="PRINTS" id="PR00344">
    <property type="entry name" value="BCTRLSENSOR"/>
</dbReference>
<feature type="modified residue" description="4-aspartylphosphate" evidence="4">
    <location>
        <position position="740"/>
    </location>
</feature>
<keyword evidence="5" id="KW-0175">Coiled coil</keyword>
<dbReference type="InterPro" id="IPR000700">
    <property type="entry name" value="PAS-assoc_C"/>
</dbReference>
<organism evidence="9 10">
    <name type="scientific">Methylobacterium organophilum</name>
    <dbReference type="NCBI Taxonomy" id="410"/>
    <lineage>
        <taxon>Bacteria</taxon>
        <taxon>Pseudomonadati</taxon>
        <taxon>Pseudomonadota</taxon>
        <taxon>Alphaproteobacteria</taxon>
        <taxon>Hyphomicrobiales</taxon>
        <taxon>Methylobacteriaceae</taxon>
        <taxon>Methylobacterium</taxon>
    </lineage>
</organism>
<dbReference type="SUPFAM" id="SSF52172">
    <property type="entry name" value="CheY-like"/>
    <property type="match status" value="1"/>
</dbReference>
<dbReference type="Gene3D" id="3.30.450.20">
    <property type="entry name" value="PAS domain"/>
    <property type="match status" value="3"/>
</dbReference>
<dbReference type="Gene3D" id="3.40.50.2300">
    <property type="match status" value="1"/>
</dbReference>
<dbReference type="EMBL" id="BPQV01000002">
    <property type="protein sequence ID" value="GJE25894.1"/>
    <property type="molecule type" value="Genomic_DNA"/>
</dbReference>
<dbReference type="PROSITE" id="PS50113">
    <property type="entry name" value="PAC"/>
    <property type="match status" value="1"/>
</dbReference>
<accession>A0ABQ4T5S6</accession>
<evidence type="ECO:0000313" key="9">
    <source>
        <dbReference type="EMBL" id="GJE25894.1"/>
    </source>
</evidence>